<feature type="compositionally biased region" description="Acidic residues" evidence="3">
    <location>
        <begin position="973"/>
        <end position="1011"/>
    </location>
</feature>
<reference evidence="4 5" key="1">
    <citation type="submission" date="2014-11" db="EMBL/GenBank/DDBJ databases">
        <authorList>
            <person name="Zhu J."/>
            <person name="Qi W."/>
            <person name="Song R."/>
        </authorList>
    </citation>
    <scope>NUCLEOTIDE SEQUENCE [LARGE SCALE GENOMIC DNA]</scope>
</reference>
<protein>
    <recommendedName>
        <fullName evidence="6">IPT/TIG domain-containing protein</fullName>
    </recommendedName>
</protein>
<evidence type="ECO:0000256" key="1">
    <source>
        <dbReference type="ARBA" id="ARBA00022441"/>
    </source>
</evidence>
<evidence type="ECO:0000256" key="2">
    <source>
        <dbReference type="ARBA" id="ARBA00022737"/>
    </source>
</evidence>
<dbReference type="PhylomeDB" id="A0A0G4GS45"/>
<dbReference type="VEuPathDB" id="CryptoDB:Vbra_10230"/>
<dbReference type="STRING" id="1169540.A0A0G4GS45"/>
<dbReference type="PANTHER" id="PTHR45632:SF3">
    <property type="entry name" value="KELCH-LIKE PROTEIN 32"/>
    <property type="match status" value="1"/>
</dbReference>
<gene>
    <name evidence="4" type="ORF">Vbra_10230</name>
</gene>
<dbReference type="SMART" id="SM00612">
    <property type="entry name" value="Kelch"/>
    <property type="match status" value="3"/>
</dbReference>
<feature type="region of interest" description="Disordered" evidence="3">
    <location>
        <begin position="930"/>
        <end position="1014"/>
    </location>
</feature>
<dbReference type="EMBL" id="CDMY01000776">
    <property type="protein sequence ID" value="CEM33187.1"/>
    <property type="molecule type" value="Genomic_DNA"/>
</dbReference>
<dbReference type="SUPFAM" id="SSF50952">
    <property type="entry name" value="Soluble quinoprotein glucose dehydrogenase"/>
    <property type="match status" value="1"/>
</dbReference>
<evidence type="ECO:0000256" key="3">
    <source>
        <dbReference type="SAM" id="MobiDB-lite"/>
    </source>
</evidence>
<accession>A0A0G4GS45</accession>
<dbReference type="InterPro" id="IPR015915">
    <property type="entry name" value="Kelch-typ_b-propeller"/>
</dbReference>
<evidence type="ECO:0000313" key="5">
    <source>
        <dbReference type="Proteomes" id="UP000041254"/>
    </source>
</evidence>
<evidence type="ECO:0008006" key="6">
    <source>
        <dbReference type="Google" id="ProtNLM"/>
    </source>
</evidence>
<dbReference type="Gene3D" id="2.120.10.80">
    <property type="entry name" value="Kelch-type beta propeller"/>
    <property type="match status" value="2"/>
</dbReference>
<dbReference type="SUPFAM" id="SSF117281">
    <property type="entry name" value="Kelch motif"/>
    <property type="match status" value="1"/>
</dbReference>
<keyword evidence="2" id="KW-0677">Repeat</keyword>
<dbReference type="Proteomes" id="UP000041254">
    <property type="component" value="Unassembled WGS sequence"/>
</dbReference>
<evidence type="ECO:0000313" key="4">
    <source>
        <dbReference type="EMBL" id="CEM33187.1"/>
    </source>
</evidence>
<dbReference type="OrthoDB" id="45365at2759"/>
<dbReference type="InterPro" id="IPR011042">
    <property type="entry name" value="6-blade_b-propeller_TolB-like"/>
</dbReference>
<dbReference type="Gene3D" id="2.120.10.30">
    <property type="entry name" value="TolB, C-terminal domain"/>
    <property type="match status" value="1"/>
</dbReference>
<sequence length="1749" mass="192512">MPEPYQTEHGAIALSDGMLYSVGGYRESGTDIRRYDPARRRWDNEKVLPSLPDTRHHLMMASYPPSEARATTGSGQRPSDSMLILGGYSGEWGSRKTERNTWKYNSKTNKLEPLADMPQPRAAGAAVTHDGRIYVIGGVEESFENDDQLILPRPSMMVYDPKTDAWQQREGPKIHREHVAAAVMDGLIYVAGGRWGGSVDETDSVEIYDPDSGEWTDGPSMNYARAGLALINVNEDYLMASGGEKNNRDTLKSIEFLQSRNICAKRKKRAKRLLRALRGMPWIDREIRSTVGSNVDRMDDKGTLATSLERMIKGECTSNEEGEKGRNWIMGPDMPQQIHGAGSTSLAGIMYVVGGSTKAWSSSARGHLQMYRPRLATSVSQTSKGFTWQKLSSAPPVNLTASAIPPCSPKICGKMYDEHPYPTFHLSPSLAQVTFHLSNDDPERSSGRLFPRLEGDTEGFEVVLPNKQRHFIEDIKPFQSINITVSWRPRRERVGQRLEQELPNKPKETQDAESGRLPEIAFLRIRRDVWVLLSGGAGVPDEYPARLQKSLPPAASTRAQLPELKLTHGSTQPAIVRRVVSVGVKTPPTEMLTSTMFASARQSGFHADSSTFQVSVDSTLPIHLSHIHPSTMRQGLSADAFLLAVVGDNFPPTFVPVGTRPLAEDTAEYLHPVIDMEPRVAIDYDGDAMENVSIDGGGSHTHEFGEAVVSYEFKVGDETVHKSDCEADDEDACDRDFDHSLSVGHHDVKLTIKDSSGHELSTTTPIAVVPLERVPGCSMAIYTPSDADDMSSWLKSSVKSHETLELSDDNETLEPVWITSSVVATAAFKRTLDGDNAPYKSCDLIPLAQGKGLVDKKFKKNLIVRAQGVLEVFGGSDSVTLVIEGGDNAIVWVDDEEHSVQAATGSISLLIPSADVNAKFGLMDKVKTKLKDKKHGGDSHDIPAQDDDDDKEDPDDSNDGTEDDQDGDHQEASPEDGDDEDGDISNGADEDDDNDDNDEKESSDNGGDDDDRTISVQGHEIKVEVRWLVEQVKGTPLRVRVKAPAGTEFQWTHSQREWKPHINRVTPDWVDPEGGTEISIEGVGFTNPEIMDTVSLDFHNHEVRPGDDAEDGDDGVLEWTGSLIRYKTPELSEGDVQSLQIKAKDDVASNLMPVESSDSSGDVDVGTLKYESHVLLQDIDDDLPETSEELRGGSLTSGAWSPKDAKTFFMGAASGVVASIKFVSNTDVKDDSLQVYEAISKRYPGHSVLGIEFDPCQDPQDPHLYIAHSPLFKWGGDCKVIDEDGGFDGFAGFDGQVSRLSGESFDELEIVLSNLPVSNHDHGVNGLQFDNECNLYVNVGGNTNLGWPGCGIGALPETHYSGSLLKVEVRNPETSKEIEYVYYKTREKVNKPNQVEGDRYDASSDVKGVTIWSQGYRNTFDSVFTTKGETYLVDNGSNPGYGKSVVAPPMSEGCEADDFDTWDEIPDKHPKMNPFFLPKPYDTQAEDDEDKNCQPPLGADPYEWDHLFKSYEGAYHGQPNPARARNLKDIRQWHFMDRSEISPGEMDIEPGWPVESATGGITEYRGSCFGGKIRGDLLVSKWNKEIYLIDLPDETGGNDELEIKTLVSPGGHLDIVYGPACSIVMLDYKGGTLNIAVPNNDALDAYENDDKPVVFDILPWRAPTNRNIPIVLGGRHFTKDGREPSKVVIAGEIKADIKLYDNMRIEAVIPGGDADDNTVGEFLDVEVHFDDGTTSKLPHAFLFIDVPTF</sequence>
<organism evidence="4 5">
    <name type="scientific">Vitrella brassicaformis (strain CCMP3155)</name>
    <dbReference type="NCBI Taxonomy" id="1169540"/>
    <lineage>
        <taxon>Eukaryota</taxon>
        <taxon>Sar</taxon>
        <taxon>Alveolata</taxon>
        <taxon>Colpodellida</taxon>
        <taxon>Vitrellaceae</taxon>
        <taxon>Vitrella</taxon>
    </lineage>
</organism>
<feature type="compositionally biased region" description="Acidic residues" evidence="3">
    <location>
        <begin position="944"/>
        <end position="966"/>
    </location>
</feature>
<dbReference type="InterPro" id="IPR006652">
    <property type="entry name" value="Kelch_1"/>
</dbReference>
<proteinExistence type="predicted"/>
<dbReference type="Pfam" id="PF24681">
    <property type="entry name" value="Kelch_KLHDC2_KLHL20_DRC7"/>
    <property type="match status" value="1"/>
</dbReference>
<keyword evidence="1" id="KW-0880">Kelch repeat</keyword>
<name>A0A0G4GS45_VITBC</name>
<dbReference type="InParanoid" id="A0A0G4GS45"/>
<dbReference type="InterPro" id="IPR011041">
    <property type="entry name" value="Quinoprot_gluc/sorb_DH_b-prop"/>
</dbReference>
<feature type="compositionally biased region" description="Basic and acidic residues" evidence="3">
    <location>
        <begin position="930"/>
        <end position="943"/>
    </location>
</feature>
<keyword evidence="5" id="KW-1185">Reference proteome</keyword>
<dbReference type="PANTHER" id="PTHR45632">
    <property type="entry name" value="LD33804P"/>
    <property type="match status" value="1"/>
</dbReference>